<dbReference type="InterPro" id="IPR036388">
    <property type="entry name" value="WH-like_DNA-bd_sf"/>
</dbReference>
<dbReference type="SUPFAM" id="SSF46689">
    <property type="entry name" value="Homeodomain-like"/>
    <property type="match status" value="1"/>
</dbReference>
<dbReference type="Gene3D" id="1.10.10.10">
    <property type="entry name" value="Winged helix-like DNA-binding domain superfamily/Winged helix DNA-binding domain"/>
    <property type="match status" value="1"/>
</dbReference>
<evidence type="ECO:0000259" key="1">
    <source>
        <dbReference type="Pfam" id="PF21321"/>
    </source>
</evidence>
<dbReference type="InterPro" id="IPR048708">
    <property type="entry name" value="VapB45-like_HTH"/>
</dbReference>
<organism evidence="2 3">
    <name type="scientific">Candidatus Muproteobacteria bacterium RBG_16_65_34</name>
    <dbReference type="NCBI Taxonomy" id="1817760"/>
    <lineage>
        <taxon>Bacteria</taxon>
        <taxon>Pseudomonadati</taxon>
        <taxon>Pseudomonadota</taxon>
        <taxon>Candidatus Muproteobacteria</taxon>
    </lineage>
</organism>
<name>A0A1F6TTA8_9PROT</name>
<comment type="caution">
    <text evidence="2">The sequence shown here is derived from an EMBL/GenBank/DDBJ whole genome shotgun (WGS) entry which is preliminary data.</text>
</comment>
<evidence type="ECO:0000313" key="3">
    <source>
        <dbReference type="Proteomes" id="UP000178885"/>
    </source>
</evidence>
<feature type="domain" description="Putative antitoxin VapB45-like DNA-binding HTH" evidence="1">
    <location>
        <begin position="16"/>
        <end position="94"/>
    </location>
</feature>
<dbReference type="AlphaFoldDB" id="A0A1F6TTA8"/>
<dbReference type="STRING" id="1817760.A2151_03970"/>
<gene>
    <name evidence="2" type="ORF">A2151_03970</name>
</gene>
<dbReference type="EMBL" id="MFSU01000029">
    <property type="protein sequence ID" value="OGI48360.1"/>
    <property type="molecule type" value="Genomic_DNA"/>
</dbReference>
<dbReference type="Pfam" id="PF21321">
    <property type="entry name" value="HTH_66"/>
    <property type="match status" value="1"/>
</dbReference>
<dbReference type="InterPro" id="IPR007367">
    <property type="entry name" value="DUF433"/>
</dbReference>
<accession>A0A1F6TTA8</accession>
<dbReference type="Pfam" id="PF04255">
    <property type="entry name" value="DUF433"/>
    <property type="match status" value="1"/>
</dbReference>
<dbReference type="InterPro" id="IPR009057">
    <property type="entry name" value="Homeodomain-like_sf"/>
</dbReference>
<protein>
    <recommendedName>
        <fullName evidence="1">Putative antitoxin VapB45-like DNA-binding HTH domain-containing protein</fullName>
    </recommendedName>
</protein>
<proteinExistence type="predicted"/>
<dbReference type="Proteomes" id="UP000178885">
    <property type="component" value="Unassembled WGS sequence"/>
</dbReference>
<evidence type="ECO:0000313" key="2">
    <source>
        <dbReference type="EMBL" id="OGI48360.1"/>
    </source>
</evidence>
<reference evidence="2 3" key="1">
    <citation type="journal article" date="2016" name="Nat. Commun.">
        <title>Thousands of microbial genomes shed light on interconnected biogeochemical processes in an aquifer system.</title>
        <authorList>
            <person name="Anantharaman K."/>
            <person name="Brown C.T."/>
            <person name="Hug L.A."/>
            <person name="Sharon I."/>
            <person name="Castelle C.J."/>
            <person name="Probst A.J."/>
            <person name="Thomas B.C."/>
            <person name="Singh A."/>
            <person name="Wilkins M.J."/>
            <person name="Karaoz U."/>
            <person name="Brodie E.L."/>
            <person name="Williams K.H."/>
            <person name="Hubbard S.S."/>
            <person name="Banfield J.F."/>
        </authorList>
    </citation>
    <scope>NUCLEOTIDE SEQUENCE [LARGE SCALE GENOMIC DNA]</scope>
</reference>
<sequence length="234" mass="26642">MGQVLTSARPDPREVPTYTLAEAAYYLGIPVATLRSWVLGRQYPVAAGKRLFAPIIEIADKKNRRLSFINLVEAHVLSAIRREHEIRLPNVRRAIKYLRSKLRSRHPLADQHFETDGLDLFVQEYGRLINITRDGQLAMRNVLQSFLKRVKRDAQGSPVKLYLFVRGAVEEPFAVVVDPTVSFGRPVLEGTGIPTEILAQRYKAGDSYEQLVEDYGRPKEEIEEAIRYELLKAA</sequence>